<keyword evidence="4" id="KW-1185">Reference proteome</keyword>
<dbReference type="GO" id="GO:0015074">
    <property type="term" value="P:DNA integration"/>
    <property type="evidence" value="ECO:0007669"/>
    <property type="project" value="InterPro"/>
</dbReference>
<dbReference type="Gene3D" id="3.30.420.10">
    <property type="entry name" value="Ribonuclease H-like superfamily/Ribonuclease H"/>
    <property type="match status" value="1"/>
</dbReference>
<evidence type="ECO:0000313" key="4">
    <source>
        <dbReference type="Proteomes" id="UP000257109"/>
    </source>
</evidence>
<dbReference type="InterPro" id="IPR039537">
    <property type="entry name" value="Retrotran_Ty1/copia-like"/>
</dbReference>
<dbReference type="PANTHER" id="PTHR42648:SF31">
    <property type="entry name" value="RNA-DIRECTED DNA POLYMERASE"/>
    <property type="match status" value="1"/>
</dbReference>
<name>A0A371HHI2_MUCPR</name>
<protein>
    <recommendedName>
        <fullName evidence="2">Integrase catalytic domain-containing protein</fullName>
    </recommendedName>
</protein>
<dbReference type="InterPro" id="IPR001584">
    <property type="entry name" value="Integrase_cat-core"/>
</dbReference>
<dbReference type="PROSITE" id="PS50994">
    <property type="entry name" value="INTEGRASE"/>
    <property type="match status" value="1"/>
</dbReference>
<dbReference type="AlphaFoldDB" id="A0A371HHI2"/>
<dbReference type="InterPro" id="IPR057670">
    <property type="entry name" value="SH3_retrovirus"/>
</dbReference>
<gene>
    <name evidence="3" type="ORF">CR513_14309</name>
</gene>
<dbReference type="STRING" id="157652.A0A371HHI2"/>
<dbReference type="Pfam" id="PF13976">
    <property type="entry name" value="gag_pre-integrs"/>
    <property type="match status" value="1"/>
</dbReference>
<dbReference type="SUPFAM" id="SSF53098">
    <property type="entry name" value="Ribonuclease H-like"/>
    <property type="match status" value="1"/>
</dbReference>
<keyword evidence="1" id="KW-0472">Membrane</keyword>
<dbReference type="Pfam" id="PF25597">
    <property type="entry name" value="SH3_retrovirus"/>
    <property type="match status" value="1"/>
</dbReference>
<evidence type="ECO:0000256" key="1">
    <source>
        <dbReference type="SAM" id="Phobius"/>
    </source>
</evidence>
<accession>A0A371HHI2</accession>
<proteinExistence type="predicted"/>
<evidence type="ECO:0000259" key="2">
    <source>
        <dbReference type="PROSITE" id="PS50994"/>
    </source>
</evidence>
<comment type="caution">
    <text evidence="3">The sequence shown here is derived from an EMBL/GenBank/DDBJ whole genome shotgun (WGS) entry which is preliminary data.</text>
</comment>
<sequence length="468" mass="54679">MGGNKGQTQMWVDQTTFDKENYPKNNSLLLLMEIMFLLLVLAMSNFSPLYPYTMFFVFQNWLTTLSLYIGLYKIGIIRNLQWVRRLELLKSRVGNSTNKIDLPSSQWETLETWVASQIWLYHKRLGHPSFGLLKIMFPHLFTKESVESFKCDVCQFSEHHHVTFSPIFNLLTLFILNYRGQLVTLYRGLNGLYHLLMTHVTWIFLMKHRSEVCQIFVDFFCLVNNQFNKSIKRLRSDNGTKFVNLEFSKFPKDNGVIHELMYVNTPKQNGVAERQNRHLLEVAITLLFQMRSYPATYLINRLPTHVLNNINQIKHILSFFPSSPLMLSLLSRVFRCVSFVHSHNLHHGKLDLRAVKCVFIDYPLNKKQYKCYHLSSRWVLVSMDVTFHETQLFFVSPLLQGESYLEVESIIESLPFPTQDVIECSSSRSHKPTLVLEQVQLFEPKVSIPENPINDVTGDMPIALRKGK</sequence>
<feature type="non-terminal residue" evidence="3">
    <location>
        <position position="1"/>
    </location>
</feature>
<dbReference type="InterPro" id="IPR025724">
    <property type="entry name" value="GAG-pre-integrase_dom"/>
</dbReference>
<reference evidence="3" key="1">
    <citation type="submission" date="2018-05" db="EMBL/GenBank/DDBJ databases">
        <title>Draft genome of Mucuna pruriens seed.</title>
        <authorList>
            <person name="Nnadi N.E."/>
            <person name="Vos R."/>
            <person name="Hasami M.H."/>
            <person name="Devisetty U.K."/>
            <person name="Aguiy J.C."/>
        </authorList>
    </citation>
    <scope>NUCLEOTIDE SEQUENCE [LARGE SCALE GENOMIC DNA]</scope>
    <source>
        <strain evidence="3">JCA_2017</strain>
    </source>
</reference>
<dbReference type="OrthoDB" id="2663223at2759"/>
<keyword evidence="1" id="KW-1133">Transmembrane helix</keyword>
<dbReference type="GO" id="GO:0003676">
    <property type="term" value="F:nucleic acid binding"/>
    <property type="evidence" value="ECO:0007669"/>
    <property type="project" value="InterPro"/>
</dbReference>
<feature type="transmembrane region" description="Helical" evidence="1">
    <location>
        <begin position="52"/>
        <end position="71"/>
    </location>
</feature>
<dbReference type="InterPro" id="IPR036397">
    <property type="entry name" value="RNaseH_sf"/>
</dbReference>
<evidence type="ECO:0000313" key="3">
    <source>
        <dbReference type="EMBL" id="RDY02258.1"/>
    </source>
</evidence>
<dbReference type="Proteomes" id="UP000257109">
    <property type="component" value="Unassembled WGS sequence"/>
</dbReference>
<dbReference type="EMBL" id="QJKJ01002569">
    <property type="protein sequence ID" value="RDY02258.1"/>
    <property type="molecule type" value="Genomic_DNA"/>
</dbReference>
<keyword evidence="1" id="KW-0812">Transmembrane</keyword>
<feature type="transmembrane region" description="Helical" evidence="1">
    <location>
        <begin position="28"/>
        <end position="46"/>
    </location>
</feature>
<dbReference type="PANTHER" id="PTHR42648">
    <property type="entry name" value="TRANSPOSASE, PUTATIVE-RELATED"/>
    <property type="match status" value="1"/>
</dbReference>
<dbReference type="InterPro" id="IPR012337">
    <property type="entry name" value="RNaseH-like_sf"/>
</dbReference>
<organism evidence="3 4">
    <name type="scientific">Mucuna pruriens</name>
    <name type="common">Velvet bean</name>
    <name type="synonym">Dolichos pruriens</name>
    <dbReference type="NCBI Taxonomy" id="157652"/>
    <lineage>
        <taxon>Eukaryota</taxon>
        <taxon>Viridiplantae</taxon>
        <taxon>Streptophyta</taxon>
        <taxon>Embryophyta</taxon>
        <taxon>Tracheophyta</taxon>
        <taxon>Spermatophyta</taxon>
        <taxon>Magnoliopsida</taxon>
        <taxon>eudicotyledons</taxon>
        <taxon>Gunneridae</taxon>
        <taxon>Pentapetalae</taxon>
        <taxon>rosids</taxon>
        <taxon>fabids</taxon>
        <taxon>Fabales</taxon>
        <taxon>Fabaceae</taxon>
        <taxon>Papilionoideae</taxon>
        <taxon>50 kb inversion clade</taxon>
        <taxon>NPAAA clade</taxon>
        <taxon>indigoferoid/millettioid clade</taxon>
        <taxon>Phaseoleae</taxon>
        <taxon>Mucuna</taxon>
    </lineage>
</organism>
<feature type="domain" description="Integrase catalytic" evidence="2">
    <location>
        <begin position="162"/>
        <end position="332"/>
    </location>
</feature>